<gene>
    <name evidence="1" type="ORF">DVS28_b0126</name>
</gene>
<sequence length="47" mass="4760">MASKELSRDTAAILVGLVGRPDRLPFLDHRASLVGVADVAVGLAGSG</sequence>
<dbReference type="EMBL" id="CP031166">
    <property type="protein sequence ID" value="AXV09896.1"/>
    <property type="molecule type" value="Genomic_DNA"/>
</dbReference>
<dbReference type="KEGG" id="euz:DVS28_b0126"/>
<dbReference type="AlphaFoldDB" id="A0A346Y5Z9"/>
<dbReference type="Proteomes" id="UP000264006">
    <property type="component" value="Plasmid pEDY32-46I"/>
</dbReference>
<proteinExistence type="predicted"/>
<keyword evidence="1" id="KW-0614">Plasmid</keyword>
<dbReference type="RefSeq" id="WP_164711083.1">
    <property type="nucleotide sequence ID" value="NZ_CP031166.1"/>
</dbReference>
<keyword evidence="2" id="KW-1185">Reference proteome</keyword>
<evidence type="ECO:0000313" key="1">
    <source>
        <dbReference type="EMBL" id="AXV09896.1"/>
    </source>
</evidence>
<geneLocation type="plasmid" evidence="2">
    <name>pedy32-46i</name>
</geneLocation>
<organism evidence="1 2">
    <name type="scientific">Euzebya pacifica</name>
    <dbReference type="NCBI Taxonomy" id="1608957"/>
    <lineage>
        <taxon>Bacteria</taxon>
        <taxon>Bacillati</taxon>
        <taxon>Actinomycetota</taxon>
        <taxon>Nitriliruptoria</taxon>
        <taxon>Euzebyales</taxon>
    </lineage>
</organism>
<accession>A0A346Y5Z9</accession>
<name>A0A346Y5Z9_9ACTN</name>
<protein>
    <submittedName>
        <fullName evidence="1">Uncharacterized protein</fullName>
    </submittedName>
</protein>
<reference evidence="1 2" key="1">
    <citation type="submission" date="2018-09" db="EMBL/GenBank/DDBJ databases">
        <title>Complete genome sequence of Euzebya sp. DY32-46 isolated from seawater of Pacific Ocean.</title>
        <authorList>
            <person name="Xu L."/>
            <person name="Wu Y.-H."/>
            <person name="Xu X.-W."/>
        </authorList>
    </citation>
    <scope>NUCLEOTIDE SEQUENCE [LARGE SCALE GENOMIC DNA]</scope>
    <source>
        <strain evidence="1 2">DY32-46</strain>
        <plasmid evidence="2">pedy32-46i</plasmid>
    </source>
</reference>
<evidence type="ECO:0000313" key="2">
    <source>
        <dbReference type="Proteomes" id="UP000264006"/>
    </source>
</evidence>